<proteinExistence type="predicted"/>
<gene>
    <name evidence="2" type="ORF">A2U01_0008021</name>
</gene>
<protein>
    <submittedName>
        <fullName evidence="2">Uncharacterized protein</fullName>
    </submittedName>
</protein>
<feature type="non-terminal residue" evidence="2">
    <location>
        <position position="1"/>
    </location>
</feature>
<reference evidence="2 3" key="1">
    <citation type="journal article" date="2018" name="Front. Plant Sci.">
        <title>Red Clover (Trifolium pratense) and Zigzag Clover (T. medium) - A Picture of Genomic Similarities and Differences.</title>
        <authorList>
            <person name="Dluhosova J."/>
            <person name="Istvanek J."/>
            <person name="Nedelnik J."/>
            <person name="Repkova J."/>
        </authorList>
    </citation>
    <scope>NUCLEOTIDE SEQUENCE [LARGE SCALE GENOMIC DNA]</scope>
    <source>
        <strain evidence="3">cv. 10/8</strain>
        <tissue evidence="2">Leaf</tissue>
    </source>
</reference>
<sequence>SVDFEALKVNEFDVEKYFTDQGWFKFFDILNGPVYPILVKDFWPRCEVINKIEADREYALKVAEDVKNNKGKTREHLGLKEFKETEIRSCVSRAEIILTQSNIAQLLGLSNEGVFRTFTAASGRKSSYVKRIAQECYINEEAIPSNKVSDMKEEQRLLVKIMFSSIFPKRGETNQISWDHKHFIYFLSSGRKINLAAYIFNHLCTSIRSAQNPQKKTPQIAYPRLLSEIFNQCGLVKRIQEAQTHDLLEETRRTFFNGQTLVNMKFVSSKSLKYPTKPLLKRNTAPQASDDTNFLFSNEPRDVILEFMRLMKEEGIIITGDDIAKVSPVKERKDSSDSEDWPTPEAKDTTGTAGASDVLVLKGKKPVESEVAVATATPKRKRAGKEKVEKGVEKKKEKVIKKQKKKAPKVVRRMLVNEEDEEETDEEPLQLKRKRTETDKDHPESKKMFAEADAGKSHSTKDIVLNSQAQNPPNLPLPESNIDPALLQPINVAYPSQTFDLPPITSETDLDTVAEG</sequence>
<feature type="region of interest" description="Disordered" evidence="1">
    <location>
        <begin position="369"/>
        <end position="482"/>
    </location>
</feature>
<feature type="compositionally biased region" description="Basic residues" evidence="1">
    <location>
        <begin position="397"/>
        <end position="412"/>
    </location>
</feature>
<comment type="caution">
    <text evidence="2">The sequence shown here is derived from an EMBL/GenBank/DDBJ whole genome shotgun (WGS) entry which is preliminary data.</text>
</comment>
<feature type="compositionally biased region" description="Acidic residues" evidence="1">
    <location>
        <begin position="417"/>
        <end position="428"/>
    </location>
</feature>
<feature type="compositionally biased region" description="Basic and acidic residues" evidence="1">
    <location>
        <begin position="327"/>
        <end position="336"/>
    </location>
</feature>
<dbReference type="AlphaFoldDB" id="A0A392MJ97"/>
<evidence type="ECO:0000313" key="2">
    <source>
        <dbReference type="EMBL" id="MCH87155.1"/>
    </source>
</evidence>
<dbReference type="Proteomes" id="UP000265520">
    <property type="component" value="Unassembled WGS sequence"/>
</dbReference>
<feature type="compositionally biased region" description="Basic and acidic residues" evidence="1">
    <location>
        <begin position="436"/>
        <end position="461"/>
    </location>
</feature>
<name>A0A392MJ97_9FABA</name>
<accession>A0A392MJ97</accession>
<dbReference type="EMBL" id="LXQA010011636">
    <property type="protein sequence ID" value="MCH87155.1"/>
    <property type="molecule type" value="Genomic_DNA"/>
</dbReference>
<feature type="region of interest" description="Disordered" evidence="1">
    <location>
        <begin position="496"/>
        <end position="516"/>
    </location>
</feature>
<feature type="region of interest" description="Disordered" evidence="1">
    <location>
        <begin position="327"/>
        <end position="357"/>
    </location>
</feature>
<feature type="compositionally biased region" description="Basic and acidic residues" evidence="1">
    <location>
        <begin position="385"/>
        <end position="396"/>
    </location>
</feature>
<evidence type="ECO:0000256" key="1">
    <source>
        <dbReference type="SAM" id="MobiDB-lite"/>
    </source>
</evidence>
<organism evidence="2 3">
    <name type="scientific">Trifolium medium</name>
    <dbReference type="NCBI Taxonomy" id="97028"/>
    <lineage>
        <taxon>Eukaryota</taxon>
        <taxon>Viridiplantae</taxon>
        <taxon>Streptophyta</taxon>
        <taxon>Embryophyta</taxon>
        <taxon>Tracheophyta</taxon>
        <taxon>Spermatophyta</taxon>
        <taxon>Magnoliopsida</taxon>
        <taxon>eudicotyledons</taxon>
        <taxon>Gunneridae</taxon>
        <taxon>Pentapetalae</taxon>
        <taxon>rosids</taxon>
        <taxon>fabids</taxon>
        <taxon>Fabales</taxon>
        <taxon>Fabaceae</taxon>
        <taxon>Papilionoideae</taxon>
        <taxon>50 kb inversion clade</taxon>
        <taxon>NPAAA clade</taxon>
        <taxon>Hologalegina</taxon>
        <taxon>IRL clade</taxon>
        <taxon>Trifolieae</taxon>
        <taxon>Trifolium</taxon>
    </lineage>
</organism>
<keyword evidence="3" id="KW-1185">Reference proteome</keyword>
<evidence type="ECO:0000313" key="3">
    <source>
        <dbReference type="Proteomes" id="UP000265520"/>
    </source>
</evidence>
<feature type="non-terminal residue" evidence="2">
    <location>
        <position position="516"/>
    </location>
</feature>